<sequence length="348" mass="40569">MASFIGQACSPFSGAVNKEISNNYYYGKSGKEIRYSPMGNWFELGNQTLDADVKSFMPLSSDFAKDKDHIFFCQYIIDDEVDIHSFRTSNRLGFDKDHVYIPIENMAYSIQSTLKTDKKLFVLEGADPETYKESEDWEWGTDAENWFYGYKMIDVHYETFTPINDYFCKDNHRVYKRSSFDIIPCEIDPLTFKMLNERYVADAHFIYDYLRTNDGGDPSQLKKFSYESLDNIAFLHKDYLLFDNSVIYEGVLMEDANRTHFMVLESATKAYAKDDQNVYYDGKKIAGVDLATFALYDYDQYARDKNHVYHWGVKMEGVDLETFGAIEKDSWVYKDKNHTYAGAEISEN</sequence>
<keyword evidence="2" id="KW-1185">Reference proteome</keyword>
<organism evidence="1 2">
    <name type="scientific">Bizionia arctica</name>
    <dbReference type="NCBI Taxonomy" id="1495645"/>
    <lineage>
        <taxon>Bacteria</taxon>
        <taxon>Pseudomonadati</taxon>
        <taxon>Bacteroidota</taxon>
        <taxon>Flavobacteriia</taxon>
        <taxon>Flavobacteriales</taxon>
        <taxon>Flavobacteriaceae</taxon>
        <taxon>Bizionia</taxon>
    </lineage>
</organism>
<dbReference type="Pfam" id="PF13644">
    <property type="entry name" value="DKNYY"/>
    <property type="match status" value="1"/>
</dbReference>
<gene>
    <name evidence="1" type="ORF">GCM10010976_24680</name>
</gene>
<evidence type="ECO:0008006" key="3">
    <source>
        <dbReference type="Google" id="ProtNLM"/>
    </source>
</evidence>
<comment type="caution">
    <text evidence="1">The sequence shown here is derived from an EMBL/GenBank/DDBJ whole genome shotgun (WGS) entry which is preliminary data.</text>
</comment>
<evidence type="ECO:0000313" key="2">
    <source>
        <dbReference type="Proteomes" id="UP000625976"/>
    </source>
</evidence>
<accession>A0A917GNF8</accession>
<proteinExistence type="predicted"/>
<evidence type="ECO:0000313" key="1">
    <source>
        <dbReference type="EMBL" id="GGG52645.1"/>
    </source>
</evidence>
<dbReference type="AlphaFoldDB" id="A0A917GNF8"/>
<dbReference type="Proteomes" id="UP000625976">
    <property type="component" value="Unassembled WGS sequence"/>
</dbReference>
<name>A0A917GNF8_9FLAO</name>
<protein>
    <recommendedName>
        <fullName evidence="3">DKNYY family protein</fullName>
    </recommendedName>
</protein>
<reference evidence="1" key="1">
    <citation type="journal article" date="2014" name="Int. J. Syst. Evol. Microbiol.">
        <title>Complete genome sequence of Corynebacterium casei LMG S-19264T (=DSM 44701T), isolated from a smear-ripened cheese.</title>
        <authorList>
            <consortium name="US DOE Joint Genome Institute (JGI-PGF)"/>
            <person name="Walter F."/>
            <person name="Albersmeier A."/>
            <person name="Kalinowski J."/>
            <person name="Ruckert C."/>
        </authorList>
    </citation>
    <scope>NUCLEOTIDE SEQUENCE</scope>
    <source>
        <strain evidence="1">CGMCC 1.12751</strain>
    </source>
</reference>
<dbReference type="InterPro" id="IPR027375">
    <property type="entry name" value="DKNYY"/>
</dbReference>
<reference evidence="1" key="2">
    <citation type="submission" date="2020-09" db="EMBL/GenBank/DDBJ databases">
        <authorList>
            <person name="Sun Q."/>
            <person name="Zhou Y."/>
        </authorList>
    </citation>
    <scope>NUCLEOTIDE SEQUENCE</scope>
    <source>
        <strain evidence="1">CGMCC 1.12751</strain>
    </source>
</reference>
<dbReference type="EMBL" id="BMFQ01000003">
    <property type="protein sequence ID" value="GGG52645.1"/>
    <property type="molecule type" value="Genomic_DNA"/>
</dbReference>